<accession>A0A285V0Y5</accession>
<dbReference type="EMBL" id="OBQI01000001">
    <property type="protein sequence ID" value="SOC46191.1"/>
    <property type="molecule type" value="Genomic_DNA"/>
</dbReference>
<protein>
    <submittedName>
        <fullName evidence="1">Trypsin-like peptidase domain-containing protein</fullName>
    </submittedName>
</protein>
<proteinExistence type="predicted"/>
<evidence type="ECO:0000313" key="1">
    <source>
        <dbReference type="EMBL" id="SOC46191.1"/>
    </source>
</evidence>
<keyword evidence="2" id="KW-1185">Reference proteome</keyword>
<dbReference type="InterPro" id="IPR009003">
    <property type="entry name" value="Peptidase_S1_PA"/>
</dbReference>
<dbReference type="InterPro" id="IPR043504">
    <property type="entry name" value="Peptidase_S1_PA_chymotrypsin"/>
</dbReference>
<gene>
    <name evidence="1" type="ORF">SAMN05660748_0096</name>
</gene>
<sequence length="242" mass="25109">MDFPSIVARARRSTVQIQPPGGPMPASWSVLELERDILGSGFCILDDATVCTARHVLPEEERHVGGQVNVGLPIPDMGGTPDPQSRSLFLPWEASCVAESAEDDLAILHLHGKLPMRAIRNGVEEDARLQPFAIDDQPVPDGEAIAVSGYPLAHPAMVTTTGVIASAWAINPAAPSEVGARHLADVTAAPGSSGAPCYRASDGRLVGVLVGGRTLPGHGGYSGLSVLVPAGRVRNLIAASGL</sequence>
<dbReference type="AlphaFoldDB" id="A0A285V0Y5"/>
<evidence type="ECO:0000313" key="2">
    <source>
        <dbReference type="Proteomes" id="UP000219435"/>
    </source>
</evidence>
<dbReference type="SUPFAM" id="SSF50494">
    <property type="entry name" value="Trypsin-like serine proteases"/>
    <property type="match status" value="1"/>
</dbReference>
<name>A0A285V0Y5_9ACTN</name>
<reference evidence="2" key="1">
    <citation type="submission" date="2017-08" db="EMBL/GenBank/DDBJ databases">
        <authorList>
            <person name="Varghese N."/>
            <person name="Submissions S."/>
        </authorList>
    </citation>
    <scope>NUCLEOTIDE SEQUENCE [LARGE SCALE GENOMIC DNA]</scope>
    <source>
        <strain evidence="2">DSM 4725</strain>
    </source>
</reference>
<dbReference type="Proteomes" id="UP000219435">
    <property type="component" value="Unassembled WGS sequence"/>
</dbReference>
<dbReference type="Pfam" id="PF13365">
    <property type="entry name" value="Trypsin_2"/>
    <property type="match status" value="1"/>
</dbReference>
<dbReference type="Gene3D" id="2.40.10.10">
    <property type="entry name" value="Trypsin-like serine proteases"/>
    <property type="match status" value="2"/>
</dbReference>
<organism evidence="1 2">
    <name type="scientific">Blastococcus aggregatus</name>
    <dbReference type="NCBI Taxonomy" id="38502"/>
    <lineage>
        <taxon>Bacteria</taxon>
        <taxon>Bacillati</taxon>
        <taxon>Actinomycetota</taxon>
        <taxon>Actinomycetes</taxon>
        <taxon>Geodermatophilales</taxon>
        <taxon>Geodermatophilaceae</taxon>
        <taxon>Blastococcus</taxon>
    </lineage>
</organism>